<dbReference type="AlphaFoldDB" id="A0A382GAM4"/>
<protein>
    <submittedName>
        <fullName evidence="1">Uncharacterized protein</fullName>
    </submittedName>
</protein>
<accession>A0A382GAM4</accession>
<name>A0A382GAM4_9ZZZZ</name>
<evidence type="ECO:0000313" key="1">
    <source>
        <dbReference type="EMBL" id="SVB71653.1"/>
    </source>
</evidence>
<proteinExistence type="predicted"/>
<sequence length="188" mass="21874">MRTLKILKILFFVVVFFPIGVGNAVPTKAGYKYQLYKNFENFGILIFPKDRIFKGLDDHIKEIGFNPVESGQAVMRFGLKNENQTLMMPESVQKKHSMDRFIILQVIANDNMVVGIFDPEWGLTLPSPIYRLDSVKVNISKTLNLFRKHLKKRETRRYQESDPERTRLLTKNAVTIVKDVSHFMSKLH</sequence>
<organism evidence="1">
    <name type="scientific">marine metagenome</name>
    <dbReference type="NCBI Taxonomy" id="408172"/>
    <lineage>
        <taxon>unclassified sequences</taxon>
        <taxon>metagenomes</taxon>
        <taxon>ecological metagenomes</taxon>
    </lineage>
</organism>
<dbReference type="EMBL" id="UINC01054217">
    <property type="protein sequence ID" value="SVB71653.1"/>
    <property type="molecule type" value="Genomic_DNA"/>
</dbReference>
<gene>
    <name evidence="1" type="ORF">METZ01_LOCUS224507</name>
</gene>
<reference evidence="1" key="1">
    <citation type="submission" date="2018-05" db="EMBL/GenBank/DDBJ databases">
        <authorList>
            <person name="Lanie J.A."/>
            <person name="Ng W.-L."/>
            <person name="Kazmierczak K.M."/>
            <person name="Andrzejewski T.M."/>
            <person name="Davidsen T.M."/>
            <person name="Wayne K.J."/>
            <person name="Tettelin H."/>
            <person name="Glass J.I."/>
            <person name="Rusch D."/>
            <person name="Podicherti R."/>
            <person name="Tsui H.-C.T."/>
            <person name="Winkler M.E."/>
        </authorList>
    </citation>
    <scope>NUCLEOTIDE SEQUENCE</scope>
</reference>